<reference evidence="1 2" key="1">
    <citation type="submission" date="2016-10" db="EMBL/GenBank/DDBJ databases">
        <authorList>
            <person name="de Groot N.N."/>
        </authorList>
    </citation>
    <scope>NUCLEOTIDE SEQUENCE [LARGE SCALE GENOMIC DNA]</scope>
    <source>
        <strain evidence="1 2">CGMCC 1.10959</strain>
    </source>
</reference>
<dbReference type="AlphaFoldDB" id="A0A1I7E9H0"/>
<gene>
    <name evidence="1" type="ORF">SAMN05216236_15223</name>
</gene>
<protein>
    <submittedName>
        <fullName evidence="1">Uncharacterized protein</fullName>
    </submittedName>
</protein>
<evidence type="ECO:0000313" key="1">
    <source>
        <dbReference type="EMBL" id="SFU20580.1"/>
    </source>
</evidence>
<proteinExistence type="predicted"/>
<keyword evidence="2" id="KW-1185">Reference proteome</keyword>
<sequence length="31" mass="3538">MMSSNKFSDDFRGCVHQAARSQARIISQRLP</sequence>
<evidence type="ECO:0000313" key="2">
    <source>
        <dbReference type="Proteomes" id="UP000182466"/>
    </source>
</evidence>
<dbReference type="Proteomes" id="UP000182466">
    <property type="component" value="Unassembled WGS sequence"/>
</dbReference>
<dbReference type="EMBL" id="FPAW01000052">
    <property type="protein sequence ID" value="SFU20580.1"/>
    <property type="molecule type" value="Genomic_DNA"/>
</dbReference>
<name>A0A1I7E9H0_9RHOB</name>
<accession>A0A1I7E9H0</accession>
<organism evidence="1 2">
    <name type="scientific">Sedimentitalea nanhaiensis</name>
    <dbReference type="NCBI Taxonomy" id="999627"/>
    <lineage>
        <taxon>Bacteria</taxon>
        <taxon>Pseudomonadati</taxon>
        <taxon>Pseudomonadota</taxon>
        <taxon>Alphaproteobacteria</taxon>
        <taxon>Rhodobacterales</taxon>
        <taxon>Paracoccaceae</taxon>
        <taxon>Sedimentitalea</taxon>
    </lineage>
</organism>